<dbReference type="GO" id="GO:0005506">
    <property type="term" value="F:iron ion binding"/>
    <property type="evidence" value="ECO:0007669"/>
    <property type="project" value="InterPro"/>
</dbReference>
<proteinExistence type="predicted"/>
<dbReference type="InterPro" id="IPR036396">
    <property type="entry name" value="Cyt_P450_sf"/>
</dbReference>
<dbReference type="Gene3D" id="1.10.630.10">
    <property type="entry name" value="Cytochrome P450"/>
    <property type="match status" value="1"/>
</dbReference>
<evidence type="ECO:0000313" key="1">
    <source>
        <dbReference type="EMBL" id="CAD9309496.1"/>
    </source>
</evidence>
<protein>
    <recommendedName>
        <fullName evidence="2">Cytochrome P450</fullName>
    </recommendedName>
</protein>
<sequence>MTACKKLFVETVPALYFFKIGGKLAQFLKFRKWPKFFDDVATIYMESPDLANFPEGDSTYANMTKEELAKLLSAIFSIAAIPGPSSLANVALGLSPFKATPDHRVQDIDMTTIWDTLDLNNPMEIAKYLFECGRLRTPVTASHRVVADDEDFTVTINGREHTFPPGTEIIIPMFSGMTDPKEWGPSVWEFNPNRDNLIQKSMIFNSVGEKTNGRICPGKDVSIKMLTDVLVELGKVRRSGEFDKGKPMTSTGTA</sequence>
<accession>A0A7S1VTY4</accession>
<dbReference type="GO" id="GO:0020037">
    <property type="term" value="F:heme binding"/>
    <property type="evidence" value="ECO:0007669"/>
    <property type="project" value="InterPro"/>
</dbReference>
<dbReference type="GO" id="GO:0004497">
    <property type="term" value="F:monooxygenase activity"/>
    <property type="evidence" value="ECO:0007669"/>
    <property type="project" value="InterPro"/>
</dbReference>
<dbReference type="EMBL" id="HBGK01049584">
    <property type="protein sequence ID" value="CAD9309496.1"/>
    <property type="molecule type" value="Transcribed_RNA"/>
</dbReference>
<reference evidence="1" key="1">
    <citation type="submission" date="2021-01" db="EMBL/GenBank/DDBJ databases">
        <authorList>
            <person name="Corre E."/>
            <person name="Pelletier E."/>
            <person name="Niang G."/>
            <person name="Scheremetjew M."/>
            <person name="Finn R."/>
            <person name="Kale V."/>
            <person name="Holt S."/>
            <person name="Cochrane G."/>
            <person name="Meng A."/>
            <person name="Brown T."/>
            <person name="Cohen L."/>
        </authorList>
    </citation>
    <scope>NUCLEOTIDE SEQUENCE</scope>
    <source>
        <strain evidence="1">CCMP 410</strain>
    </source>
</reference>
<evidence type="ECO:0008006" key="2">
    <source>
        <dbReference type="Google" id="ProtNLM"/>
    </source>
</evidence>
<dbReference type="AlphaFoldDB" id="A0A7S1VTY4"/>
<dbReference type="SUPFAM" id="SSF48264">
    <property type="entry name" value="Cytochrome P450"/>
    <property type="match status" value="1"/>
</dbReference>
<name>A0A7S1VTY4_9STRA</name>
<gene>
    <name evidence="1" type="ORF">GOCE00092_LOCUS26032</name>
</gene>
<organism evidence="1">
    <name type="scientific">Grammatophora oceanica</name>
    <dbReference type="NCBI Taxonomy" id="210454"/>
    <lineage>
        <taxon>Eukaryota</taxon>
        <taxon>Sar</taxon>
        <taxon>Stramenopiles</taxon>
        <taxon>Ochrophyta</taxon>
        <taxon>Bacillariophyta</taxon>
        <taxon>Fragilariophyceae</taxon>
        <taxon>Fragilariophycidae</taxon>
        <taxon>Rhabdonematales</taxon>
        <taxon>Grammatophoraceae</taxon>
        <taxon>Grammatophora</taxon>
    </lineage>
</organism>
<dbReference type="GO" id="GO:0016705">
    <property type="term" value="F:oxidoreductase activity, acting on paired donors, with incorporation or reduction of molecular oxygen"/>
    <property type="evidence" value="ECO:0007669"/>
    <property type="project" value="InterPro"/>
</dbReference>